<name>A0A6G0U5J3_APHGL</name>
<dbReference type="EMBL" id="VYZN01000004">
    <property type="protein sequence ID" value="KAE9543889.1"/>
    <property type="molecule type" value="Genomic_DNA"/>
</dbReference>
<evidence type="ECO:0000313" key="2">
    <source>
        <dbReference type="Proteomes" id="UP000475862"/>
    </source>
</evidence>
<organism evidence="1 2">
    <name type="scientific">Aphis glycines</name>
    <name type="common">Soybean aphid</name>
    <dbReference type="NCBI Taxonomy" id="307491"/>
    <lineage>
        <taxon>Eukaryota</taxon>
        <taxon>Metazoa</taxon>
        <taxon>Ecdysozoa</taxon>
        <taxon>Arthropoda</taxon>
        <taxon>Hexapoda</taxon>
        <taxon>Insecta</taxon>
        <taxon>Pterygota</taxon>
        <taxon>Neoptera</taxon>
        <taxon>Paraneoptera</taxon>
        <taxon>Hemiptera</taxon>
        <taxon>Sternorrhyncha</taxon>
        <taxon>Aphidomorpha</taxon>
        <taxon>Aphidoidea</taxon>
        <taxon>Aphididae</taxon>
        <taxon>Aphidini</taxon>
        <taxon>Aphis</taxon>
        <taxon>Aphis</taxon>
    </lineage>
</organism>
<dbReference type="Proteomes" id="UP000475862">
    <property type="component" value="Unassembled WGS sequence"/>
</dbReference>
<dbReference type="AlphaFoldDB" id="A0A6G0U5J3"/>
<gene>
    <name evidence="1" type="ORF">AGLY_001867</name>
</gene>
<reference evidence="1 2" key="1">
    <citation type="submission" date="2019-08" db="EMBL/GenBank/DDBJ databases">
        <title>The genome of the soybean aphid Biotype 1, its phylome, world population structure and adaptation to the North American continent.</title>
        <authorList>
            <person name="Giordano R."/>
            <person name="Donthu R.K."/>
            <person name="Hernandez A.G."/>
            <person name="Wright C.L."/>
            <person name="Zimin A.V."/>
        </authorList>
    </citation>
    <scope>NUCLEOTIDE SEQUENCE [LARGE SCALE GENOMIC DNA]</scope>
    <source>
        <tissue evidence="1">Whole aphids</tissue>
    </source>
</reference>
<comment type="caution">
    <text evidence="1">The sequence shown here is derived from an EMBL/GenBank/DDBJ whole genome shotgun (WGS) entry which is preliminary data.</text>
</comment>
<evidence type="ECO:0000313" key="1">
    <source>
        <dbReference type="EMBL" id="KAE9543889.1"/>
    </source>
</evidence>
<accession>A0A6G0U5J3</accession>
<keyword evidence="2" id="KW-1185">Reference proteome</keyword>
<protein>
    <submittedName>
        <fullName evidence="1">Uncharacterized protein</fullName>
    </submittedName>
</protein>
<proteinExistence type="predicted"/>
<sequence>MRILVLKDIKRNTLKSSQESFESIDILESESSPKHSIAVFRLQAIMAISLAKLLSDSSDTPKNNSSSQTSLIGSLISVSILSITLLESLQILYNTSMNAHPNQKINMPIVVHTSQYFEKNTFIIPQNMHSIRRVKLKIYKKFMYLRLLQHLRHRFPSWIGYMYLILKLLKSFSFLESEWSDECIDFTMISHNIFLLEFKSLVVLQTLKWCCFSEKYDILSTNQNLSMLKNQLAVKNVVSTSFSYEDLVHLYTTITEMGNFKLLEDRSGRVILSKSHLITKTMHLNWFYNDIIYNFFMKTRLSISTDYYRSSPCQSAINNNMLFRFYSIDNYKFLKSRTSYGYII</sequence>